<evidence type="ECO:0000313" key="4">
    <source>
        <dbReference type="EMBL" id="SHF94455.1"/>
    </source>
</evidence>
<evidence type="ECO:0000313" key="5">
    <source>
        <dbReference type="Proteomes" id="UP000184164"/>
    </source>
</evidence>
<gene>
    <name evidence="4" type="ORF">SAMN05444274_11447</name>
</gene>
<dbReference type="PANTHER" id="PTHR30273:SF2">
    <property type="entry name" value="PROTEIN FECR"/>
    <property type="match status" value="1"/>
</dbReference>
<dbReference type="AlphaFoldDB" id="A0A1M5FSG1"/>
<dbReference type="Gene3D" id="3.55.50.30">
    <property type="match status" value="1"/>
</dbReference>
<dbReference type="EMBL" id="FQUM01000014">
    <property type="protein sequence ID" value="SHF94455.1"/>
    <property type="molecule type" value="Genomic_DNA"/>
</dbReference>
<organism evidence="4 5">
    <name type="scientific">Mariniphaga anaerophila</name>
    <dbReference type="NCBI Taxonomy" id="1484053"/>
    <lineage>
        <taxon>Bacteria</taxon>
        <taxon>Pseudomonadati</taxon>
        <taxon>Bacteroidota</taxon>
        <taxon>Bacteroidia</taxon>
        <taxon>Marinilabiliales</taxon>
        <taxon>Prolixibacteraceae</taxon>
        <taxon>Mariniphaga</taxon>
    </lineage>
</organism>
<evidence type="ECO:0000256" key="1">
    <source>
        <dbReference type="SAM" id="Phobius"/>
    </source>
</evidence>
<dbReference type="STRING" id="1484053.SAMN05444274_11447"/>
<sequence length="357" mass="40109">MTKDKLIRFLNNRCTEEELQEVIRWANTEVFSAESKGWVLSDWNTYREERNIEDDEKFGSVFDKIQKKIAVENIKRQKQKGRKQMLVSWLTRAAAILLLPVMAFLFYTLSEIAEIRAGASQSASAFLSVDSLEIIAPIGSRAVVQLSDGSVVHLNYGSRLKYPQTFTGNTREVVLDGEGYFDVAHNPEKPFIVKAGELNVKALGTAFNVSVYSDSNAIETTLVNGKVVLERNGSEQSSKVIGCMIPGQHVSYNVKTGIMLSSKGSVEKYIAWKDGKLIFDETAIADVAEKLGRMFNVDIEVEDDIKDYTYTVTFEDEPLFQILDLMTVATPVKYNAMARTKLPDGTFSKQKIVLRRK</sequence>
<keyword evidence="5" id="KW-1185">Reference proteome</keyword>
<proteinExistence type="predicted"/>
<accession>A0A1M5FSG1</accession>
<dbReference type="GO" id="GO:0016989">
    <property type="term" value="F:sigma factor antagonist activity"/>
    <property type="evidence" value="ECO:0007669"/>
    <property type="project" value="TreeGrafter"/>
</dbReference>
<dbReference type="RefSeq" id="WP_073003403.1">
    <property type="nucleotide sequence ID" value="NZ_FQUM01000014.1"/>
</dbReference>
<dbReference type="InterPro" id="IPR006860">
    <property type="entry name" value="FecR"/>
</dbReference>
<keyword evidence="1" id="KW-0812">Transmembrane</keyword>
<evidence type="ECO:0000259" key="2">
    <source>
        <dbReference type="Pfam" id="PF04773"/>
    </source>
</evidence>
<dbReference type="Gene3D" id="2.60.120.1440">
    <property type="match status" value="1"/>
</dbReference>
<feature type="transmembrane region" description="Helical" evidence="1">
    <location>
        <begin position="86"/>
        <end position="107"/>
    </location>
</feature>
<name>A0A1M5FSG1_9BACT</name>
<dbReference type="Pfam" id="PF16344">
    <property type="entry name" value="FecR_C"/>
    <property type="match status" value="1"/>
</dbReference>
<dbReference type="PANTHER" id="PTHR30273">
    <property type="entry name" value="PERIPLASMIC SIGNAL SENSOR AND SIGMA FACTOR ACTIVATOR FECR-RELATED"/>
    <property type="match status" value="1"/>
</dbReference>
<evidence type="ECO:0000259" key="3">
    <source>
        <dbReference type="Pfam" id="PF16344"/>
    </source>
</evidence>
<dbReference type="Proteomes" id="UP000184164">
    <property type="component" value="Unassembled WGS sequence"/>
</dbReference>
<dbReference type="Pfam" id="PF04773">
    <property type="entry name" value="FecR"/>
    <property type="match status" value="1"/>
</dbReference>
<keyword evidence="1" id="KW-1133">Transmembrane helix</keyword>
<dbReference type="OrthoDB" id="649666at2"/>
<feature type="domain" description="Protein FecR C-terminal" evidence="3">
    <location>
        <begin position="276"/>
        <end position="335"/>
    </location>
</feature>
<protein>
    <submittedName>
        <fullName evidence="4">FecR family protein</fullName>
    </submittedName>
</protein>
<feature type="domain" description="FecR protein" evidence="2">
    <location>
        <begin position="138"/>
        <end position="227"/>
    </location>
</feature>
<reference evidence="4 5" key="1">
    <citation type="submission" date="2016-11" db="EMBL/GenBank/DDBJ databases">
        <authorList>
            <person name="Jaros S."/>
            <person name="Januszkiewicz K."/>
            <person name="Wedrychowicz H."/>
        </authorList>
    </citation>
    <scope>NUCLEOTIDE SEQUENCE [LARGE SCALE GENOMIC DNA]</scope>
    <source>
        <strain evidence="4 5">DSM 26910</strain>
    </source>
</reference>
<keyword evidence="1" id="KW-0472">Membrane</keyword>
<dbReference type="PIRSF" id="PIRSF018266">
    <property type="entry name" value="FecR"/>
    <property type="match status" value="1"/>
</dbReference>
<dbReference type="InterPro" id="IPR012373">
    <property type="entry name" value="Ferrdict_sens_TM"/>
</dbReference>
<dbReference type="InterPro" id="IPR032508">
    <property type="entry name" value="FecR_C"/>
</dbReference>